<reference evidence="1 2" key="2">
    <citation type="journal article" date="2010" name="Nucleic Acids Res.">
        <title>BeetleBase in 2010: revisions to provide comprehensive genomic information for Tribolium castaneum.</title>
        <authorList>
            <person name="Kim H.S."/>
            <person name="Murphy T."/>
            <person name="Xia J."/>
            <person name="Caragea D."/>
            <person name="Park Y."/>
            <person name="Beeman R.W."/>
            <person name="Lorenzen M.D."/>
            <person name="Butcher S."/>
            <person name="Manak J.R."/>
            <person name="Brown S.J."/>
        </authorList>
    </citation>
    <scope>GENOME REANNOTATION</scope>
    <source>
        <strain evidence="1 2">Georgia GA2</strain>
    </source>
</reference>
<reference evidence="1 2" key="1">
    <citation type="journal article" date="2008" name="Nature">
        <title>The genome of the model beetle and pest Tribolium castaneum.</title>
        <authorList>
            <consortium name="Tribolium Genome Sequencing Consortium"/>
            <person name="Richards S."/>
            <person name="Gibbs R.A."/>
            <person name="Weinstock G.M."/>
            <person name="Brown S.J."/>
            <person name="Denell R."/>
            <person name="Beeman R.W."/>
            <person name="Gibbs R."/>
            <person name="Beeman R.W."/>
            <person name="Brown S.J."/>
            <person name="Bucher G."/>
            <person name="Friedrich M."/>
            <person name="Grimmelikhuijzen C.J."/>
            <person name="Klingler M."/>
            <person name="Lorenzen M."/>
            <person name="Richards S."/>
            <person name="Roth S."/>
            <person name="Schroder R."/>
            <person name="Tautz D."/>
            <person name="Zdobnov E.M."/>
            <person name="Muzny D."/>
            <person name="Gibbs R.A."/>
            <person name="Weinstock G.M."/>
            <person name="Attaway T."/>
            <person name="Bell S."/>
            <person name="Buhay C.J."/>
            <person name="Chandrabose M.N."/>
            <person name="Chavez D."/>
            <person name="Clerk-Blankenburg K.P."/>
            <person name="Cree A."/>
            <person name="Dao M."/>
            <person name="Davis C."/>
            <person name="Chacko J."/>
            <person name="Dinh H."/>
            <person name="Dugan-Rocha S."/>
            <person name="Fowler G."/>
            <person name="Garner T.T."/>
            <person name="Garnes J."/>
            <person name="Gnirke A."/>
            <person name="Hawes A."/>
            <person name="Hernandez J."/>
            <person name="Hines S."/>
            <person name="Holder M."/>
            <person name="Hume J."/>
            <person name="Jhangiani S.N."/>
            <person name="Joshi V."/>
            <person name="Khan Z.M."/>
            <person name="Jackson L."/>
            <person name="Kovar C."/>
            <person name="Kowis A."/>
            <person name="Lee S."/>
            <person name="Lewis L.R."/>
            <person name="Margolis J."/>
            <person name="Morgan M."/>
            <person name="Nazareth L.V."/>
            <person name="Nguyen N."/>
            <person name="Okwuonu G."/>
            <person name="Parker D."/>
            <person name="Richards S."/>
            <person name="Ruiz S.J."/>
            <person name="Santibanez J."/>
            <person name="Savard J."/>
            <person name="Scherer S.E."/>
            <person name="Schneider B."/>
            <person name="Sodergren E."/>
            <person name="Tautz D."/>
            <person name="Vattahil S."/>
            <person name="Villasana D."/>
            <person name="White C.S."/>
            <person name="Wright R."/>
            <person name="Park Y."/>
            <person name="Beeman R.W."/>
            <person name="Lord J."/>
            <person name="Oppert B."/>
            <person name="Lorenzen M."/>
            <person name="Brown S."/>
            <person name="Wang L."/>
            <person name="Savard J."/>
            <person name="Tautz D."/>
            <person name="Richards S."/>
            <person name="Weinstock G."/>
            <person name="Gibbs R.A."/>
            <person name="Liu Y."/>
            <person name="Worley K."/>
            <person name="Weinstock G."/>
            <person name="Elsik C.G."/>
            <person name="Reese J.T."/>
            <person name="Elhaik E."/>
            <person name="Landan G."/>
            <person name="Graur D."/>
            <person name="Arensburger P."/>
            <person name="Atkinson P."/>
            <person name="Beeman R.W."/>
            <person name="Beidler J."/>
            <person name="Brown S.J."/>
            <person name="Demuth J.P."/>
            <person name="Drury D.W."/>
            <person name="Du Y.Z."/>
            <person name="Fujiwara H."/>
            <person name="Lorenzen M."/>
            <person name="Maselli V."/>
            <person name="Osanai M."/>
            <person name="Park Y."/>
            <person name="Robertson H.M."/>
            <person name="Tu Z."/>
            <person name="Wang J.J."/>
            <person name="Wang S."/>
            <person name="Richards S."/>
            <person name="Song H."/>
            <person name="Zhang L."/>
            <person name="Sodergren E."/>
            <person name="Werner D."/>
            <person name="Stanke M."/>
            <person name="Morgenstern B."/>
            <person name="Solovyev V."/>
            <person name="Kosarev P."/>
            <person name="Brown G."/>
            <person name="Chen H.C."/>
            <person name="Ermolaeva O."/>
            <person name="Hlavina W."/>
            <person name="Kapustin Y."/>
            <person name="Kiryutin B."/>
            <person name="Kitts P."/>
            <person name="Maglott D."/>
            <person name="Pruitt K."/>
            <person name="Sapojnikov V."/>
            <person name="Souvorov A."/>
            <person name="Mackey A.J."/>
            <person name="Waterhouse R.M."/>
            <person name="Wyder S."/>
            <person name="Zdobnov E.M."/>
            <person name="Zdobnov E.M."/>
            <person name="Wyder S."/>
            <person name="Kriventseva E.V."/>
            <person name="Kadowaki T."/>
            <person name="Bork P."/>
            <person name="Aranda M."/>
            <person name="Bao R."/>
            <person name="Beermann A."/>
            <person name="Berns N."/>
            <person name="Bolognesi R."/>
            <person name="Bonneton F."/>
            <person name="Bopp D."/>
            <person name="Brown S.J."/>
            <person name="Bucher G."/>
            <person name="Butts T."/>
            <person name="Chaumot A."/>
            <person name="Denell R.E."/>
            <person name="Ferrier D.E."/>
            <person name="Friedrich M."/>
            <person name="Gordon C.M."/>
            <person name="Jindra M."/>
            <person name="Klingler M."/>
            <person name="Lan Q."/>
            <person name="Lattorff H.M."/>
            <person name="Laudet V."/>
            <person name="von Levetsow C."/>
            <person name="Liu Z."/>
            <person name="Lutz R."/>
            <person name="Lynch J.A."/>
            <person name="da Fonseca R.N."/>
            <person name="Posnien N."/>
            <person name="Reuter R."/>
            <person name="Roth S."/>
            <person name="Savard J."/>
            <person name="Schinko J.B."/>
            <person name="Schmitt C."/>
            <person name="Schoppmeier M."/>
            <person name="Schroder R."/>
            <person name="Shippy T.D."/>
            <person name="Simonnet F."/>
            <person name="Marques-Souza H."/>
            <person name="Tautz D."/>
            <person name="Tomoyasu Y."/>
            <person name="Trauner J."/>
            <person name="Van der Zee M."/>
            <person name="Vervoort M."/>
            <person name="Wittkopp N."/>
            <person name="Wimmer E.A."/>
            <person name="Yang X."/>
            <person name="Jones A.K."/>
            <person name="Sattelle D.B."/>
            <person name="Ebert P.R."/>
            <person name="Nelson D."/>
            <person name="Scott J.G."/>
            <person name="Beeman R.W."/>
            <person name="Muthukrishnan S."/>
            <person name="Kramer K.J."/>
            <person name="Arakane Y."/>
            <person name="Beeman R.W."/>
            <person name="Zhu Q."/>
            <person name="Hogenkamp D."/>
            <person name="Dixit R."/>
            <person name="Oppert B."/>
            <person name="Jiang H."/>
            <person name="Zou Z."/>
            <person name="Marshall J."/>
            <person name="Elpidina E."/>
            <person name="Vinokurov K."/>
            <person name="Oppert C."/>
            <person name="Zou Z."/>
            <person name="Evans J."/>
            <person name="Lu Z."/>
            <person name="Zhao P."/>
            <person name="Sumathipala N."/>
            <person name="Altincicek B."/>
            <person name="Vilcinskas A."/>
            <person name="Williams M."/>
            <person name="Hultmark D."/>
            <person name="Hetru C."/>
            <person name="Jiang H."/>
            <person name="Grimmelikhuijzen C.J."/>
            <person name="Hauser F."/>
            <person name="Cazzamali G."/>
            <person name="Williamson M."/>
            <person name="Park Y."/>
            <person name="Li B."/>
            <person name="Tanaka Y."/>
            <person name="Predel R."/>
            <person name="Neupert S."/>
            <person name="Schachtner J."/>
            <person name="Verleyen P."/>
            <person name="Raible F."/>
            <person name="Bork P."/>
            <person name="Friedrich M."/>
            <person name="Walden K.K."/>
            <person name="Robertson H.M."/>
            <person name="Angeli S."/>
            <person name="Foret S."/>
            <person name="Bucher G."/>
            <person name="Schuetz S."/>
            <person name="Maleszka R."/>
            <person name="Wimmer E.A."/>
            <person name="Beeman R.W."/>
            <person name="Lorenzen M."/>
            <person name="Tomoyasu Y."/>
            <person name="Miller S.C."/>
            <person name="Grossmann D."/>
            <person name="Bucher G."/>
        </authorList>
    </citation>
    <scope>NUCLEOTIDE SEQUENCE [LARGE SCALE GENOMIC DNA]</scope>
    <source>
        <strain evidence="1 2">Georgia GA2</strain>
    </source>
</reference>
<name>A0A139WNG6_TRICA</name>
<protein>
    <submittedName>
        <fullName evidence="1">Uncharacterized protein</fullName>
    </submittedName>
</protein>
<organism evidence="1 2">
    <name type="scientific">Tribolium castaneum</name>
    <name type="common">Red flour beetle</name>
    <dbReference type="NCBI Taxonomy" id="7070"/>
    <lineage>
        <taxon>Eukaryota</taxon>
        <taxon>Metazoa</taxon>
        <taxon>Ecdysozoa</taxon>
        <taxon>Arthropoda</taxon>
        <taxon>Hexapoda</taxon>
        <taxon>Insecta</taxon>
        <taxon>Pterygota</taxon>
        <taxon>Neoptera</taxon>
        <taxon>Endopterygota</taxon>
        <taxon>Coleoptera</taxon>
        <taxon>Polyphaga</taxon>
        <taxon>Cucujiformia</taxon>
        <taxon>Tenebrionidae</taxon>
        <taxon>Tenebrionidae incertae sedis</taxon>
        <taxon>Tribolium</taxon>
    </lineage>
</organism>
<evidence type="ECO:0000313" key="1">
    <source>
        <dbReference type="EMBL" id="KYB29443.1"/>
    </source>
</evidence>
<evidence type="ECO:0000313" key="2">
    <source>
        <dbReference type="Proteomes" id="UP000007266"/>
    </source>
</evidence>
<dbReference type="Proteomes" id="UP000007266">
    <property type="component" value="Linkage group 2"/>
</dbReference>
<keyword evidence="2" id="KW-1185">Reference proteome</keyword>
<accession>A0A139WNG6</accession>
<dbReference type="AlphaFoldDB" id="A0A139WNG6"/>
<dbReference type="InParanoid" id="A0A139WNG6"/>
<proteinExistence type="predicted"/>
<dbReference type="EMBL" id="KQ971311">
    <property type="protein sequence ID" value="KYB29443.1"/>
    <property type="molecule type" value="Genomic_DNA"/>
</dbReference>
<sequence length="51" mass="6035">MFRPFFKYTKRNPFLPSFYVKNYEKAVIRLDYVNSNHAGPSGLLIKQHSTL</sequence>
<gene>
    <name evidence="1" type="primary">AUGUSTUS-3.0.2_34544</name>
    <name evidence="1" type="ORF">TcasGA2_TC034544</name>
</gene>